<protein>
    <submittedName>
        <fullName evidence="3">DUF4124 domain-containing protein</fullName>
    </submittedName>
</protein>
<reference evidence="3 4" key="1">
    <citation type="submission" date="2019-04" db="EMBL/GenBank/DDBJ databases">
        <title>Microbes associate with the intestines of laboratory mice.</title>
        <authorList>
            <person name="Navarre W."/>
            <person name="Wong E."/>
            <person name="Huang K."/>
            <person name="Tropini C."/>
            <person name="Ng K."/>
            <person name="Yu B."/>
        </authorList>
    </citation>
    <scope>NUCLEOTIDE SEQUENCE [LARGE SCALE GENOMIC DNA]</scope>
    <source>
        <strain evidence="3 4">NM62_B4-13</strain>
    </source>
</reference>
<gene>
    <name evidence="3" type="ORF">E5352_08290</name>
</gene>
<evidence type="ECO:0000313" key="3">
    <source>
        <dbReference type="EMBL" id="TGY34441.1"/>
    </source>
</evidence>
<organism evidence="3 4">
    <name type="scientific">Stenotrophomonas maltophilia</name>
    <name type="common">Pseudomonas maltophilia</name>
    <name type="synonym">Xanthomonas maltophilia</name>
    <dbReference type="NCBI Taxonomy" id="40324"/>
    <lineage>
        <taxon>Bacteria</taxon>
        <taxon>Pseudomonadati</taxon>
        <taxon>Pseudomonadota</taxon>
        <taxon>Gammaproteobacteria</taxon>
        <taxon>Lysobacterales</taxon>
        <taxon>Lysobacteraceae</taxon>
        <taxon>Stenotrophomonas</taxon>
        <taxon>Stenotrophomonas maltophilia group</taxon>
    </lineage>
</organism>
<accession>A0A4S2D0R0</accession>
<feature type="region of interest" description="Disordered" evidence="1">
    <location>
        <begin position="46"/>
        <end position="84"/>
    </location>
</feature>
<evidence type="ECO:0000256" key="2">
    <source>
        <dbReference type="SAM" id="SignalP"/>
    </source>
</evidence>
<dbReference type="EMBL" id="SRYW01000006">
    <property type="protein sequence ID" value="TGY34441.1"/>
    <property type="molecule type" value="Genomic_DNA"/>
</dbReference>
<feature type="compositionally biased region" description="Pro residues" evidence="1">
    <location>
        <begin position="134"/>
        <end position="155"/>
    </location>
</feature>
<feature type="compositionally biased region" description="Basic and acidic residues" evidence="1">
    <location>
        <begin position="52"/>
        <end position="72"/>
    </location>
</feature>
<feature type="compositionally biased region" description="Low complexity" evidence="1">
    <location>
        <begin position="159"/>
        <end position="175"/>
    </location>
</feature>
<sequence length="267" mass="28990">MRPRPALWLPLFLLLGPGPAGAQQDASVRIYRCVGSTGAVSLQDAPCSTGKQEVRDMQRPRDPAPRVVRSDADPATPAATRAPEREVRHVYVQPPQPMYECVTSDGDRYVSDSNEGNPRWVPVWTGVYLPYPPGRPGPRPPGGGRPPPRPLPPVVPMDSGSVTSSGGSVSISGQGSHVGGRLAFGGGSSQWEGNGYPRPGYGGLEMPAGNVLVRDACHPLPQQDVCSRLNDRRWELQRRYNSALQSERDAINREQRSIDARLDRDCN</sequence>
<proteinExistence type="predicted"/>
<evidence type="ECO:0000256" key="1">
    <source>
        <dbReference type="SAM" id="MobiDB-lite"/>
    </source>
</evidence>
<feature type="chain" id="PRO_5020764012" evidence="2">
    <location>
        <begin position="23"/>
        <end position="267"/>
    </location>
</feature>
<feature type="region of interest" description="Disordered" evidence="1">
    <location>
        <begin position="134"/>
        <end position="175"/>
    </location>
</feature>
<dbReference type="Proteomes" id="UP000306631">
    <property type="component" value="Unassembled WGS sequence"/>
</dbReference>
<dbReference type="AlphaFoldDB" id="A0A4S2D0R0"/>
<evidence type="ECO:0000313" key="4">
    <source>
        <dbReference type="Proteomes" id="UP000306631"/>
    </source>
</evidence>
<name>A0A4S2D0R0_STEMA</name>
<dbReference type="RefSeq" id="WP_136004476.1">
    <property type="nucleotide sequence ID" value="NZ_SRYW01000006.1"/>
</dbReference>
<feature type="signal peptide" evidence="2">
    <location>
        <begin position="1"/>
        <end position="22"/>
    </location>
</feature>
<dbReference type="OrthoDB" id="5974779at2"/>
<keyword evidence="2" id="KW-0732">Signal</keyword>
<comment type="caution">
    <text evidence="3">The sequence shown here is derived from an EMBL/GenBank/DDBJ whole genome shotgun (WGS) entry which is preliminary data.</text>
</comment>